<dbReference type="GO" id="GO:0055085">
    <property type="term" value="P:transmembrane transport"/>
    <property type="evidence" value="ECO:0007669"/>
    <property type="project" value="InterPro"/>
</dbReference>
<dbReference type="Gene3D" id="3.30.750.24">
    <property type="entry name" value="STAS domain"/>
    <property type="match status" value="1"/>
</dbReference>
<evidence type="ECO:0000256" key="2">
    <source>
        <dbReference type="ARBA" id="ARBA00022692"/>
    </source>
</evidence>
<protein>
    <submittedName>
        <fullName evidence="9">Sulfate transporter</fullName>
    </submittedName>
</protein>
<gene>
    <name evidence="9" type="ORF">TVD_05345</name>
</gene>
<dbReference type="InterPro" id="IPR002645">
    <property type="entry name" value="STAS_dom"/>
</dbReference>
<dbReference type="GO" id="GO:0016020">
    <property type="term" value="C:membrane"/>
    <property type="evidence" value="ECO:0007669"/>
    <property type="project" value="UniProtKB-SubCell"/>
</dbReference>
<dbReference type="SUPFAM" id="SSF52091">
    <property type="entry name" value="SpoIIaa-like"/>
    <property type="match status" value="1"/>
</dbReference>
<dbReference type="OrthoDB" id="9769739at2"/>
<evidence type="ECO:0000256" key="7">
    <source>
        <dbReference type="SAM" id="Phobius"/>
    </source>
</evidence>
<feature type="transmembrane region" description="Helical" evidence="7">
    <location>
        <begin position="181"/>
        <end position="199"/>
    </location>
</feature>
<name>A0A0G3G339_9GAMM</name>
<sequence>MNTDRIYRLFPFLAWFPMSGKSVRADVMAGLSVAMILVPQGMAYATLAGLPVVYGLYASAIPAIVGSLWGSSRFLHTGPVAMLSLLSAASLAPFAVAGTEYFIQLSILLALMVGIMRLLLGVFRLGILMNFVSQPVIVGFTNAAALIIGLSLINTFFNVPKPDTGAFLTDFAGVIAQLGEAHWPTIAFGAGTLVTLIVMRRIMPRLPGVLVVVVLGTLLSALTGFENNERITHGQIQATDVRNLYQELAATRTEMGTTSEELSEANSALKEAEKAGEESPDLAVRVARLEIRESQLKRELSDLRITAHQVRLERTETADGQARFRAWHADAEGRPWRLSGFDEERIIVASGGQVVGTIPQGLPSLQLPVLDWEVIPALLPAAFVMALIGFMEATSIARALAAQRREKLNPNQELIGQGLANIVGSFFQSYSVSGSFSRSAVAARSGAQSGLFAVVSAIGVLITMLFLTPYLYHLPQAVLAAIVISAVFGLLDFRALARSWTINRADGLAGFLTFFVTLYMAPDLANGVIVGVILSSLLFLVGTVRPRSEIQGLRPDGSLAGAISNDLRPAGPHFTVLRFDASLVFMNVAHFEDAVMDAVARNPNARAVLVLGNSINRIDASGVDKVRALIGDLAAADCKLMFSGLKKPVREAMERAGLLDEIGRGNIFPNKRVALAELQQRALGTPDRVETANPALPGTRGDDNPS</sequence>
<dbReference type="PROSITE" id="PS50801">
    <property type="entry name" value="STAS"/>
    <property type="match status" value="1"/>
</dbReference>
<feature type="region of interest" description="Disordered" evidence="6">
    <location>
        <begin position="684"/>
        <end position="706"/>
    </location>
</feature>
<keyword evidence="3 7" id="KW-1133">Transmembrane helix</keyword>
<evidence type="ECO:0000256" key="5">
    <source>
        <dbReference type="SAM" id="Coils"/>
    </source>
</evidence>
<feature type="transmembrane region" description="Helical" evidence="7">
    <location>
        <begin position="77"/>
        <end position="96"/>
    </location>
</feature>
<evidence type="ECO:0000313" key="9">
    <source>
        <dbReference type="EMBL" id="AKJ94824.1"/>
    </source>
</evidence>
<feature type="transmembrane region" description="Helical" evidence="7">
    <location>
        <begin position="102"/>
        <end position="123"/>
    </location>
</feature>
<dbReference type="Pfam" id="PF00916">
    <property type="entry name" value="Sulfate_transp"/>
    <property type="match status" value="2"/>
</dbReference>
<dbReference type="PANTHER" id="PTHR11814">
    <property type="entry name" value="SULFATE TRANSPORTER"/>
    <property type="match status" value="1"/>
</dbReference>
<dbReference type="EMBL" id="CP011367">
    <property type="protein sequence ID" value="AKJ94824.1"/>
    <property type="molecule type" value="Genomic_DNA"/>
</dbReference>
<feature type="transmembrane region" description="Helical" evidence="7">
    <location>
        <begin position="477"/>
        <end position="493"/>
    </location>
</feature>
<keyword evidence="2 7" id="KW-0812">Transmembrane</keyword>
<feature type="transmembrane region" description="Helical" evidence="7">
    <location>
        <begin position="374"/>
        <end position="397"/>
    </location>
</feature>
<dbReference type="CDD" id="cd07042">
    <property type="entry name" value="STAS_SulP_like_sulfate_transporter"/>
    <property type="match status" value="1"/>
</dbReference>
<dbReference type="InterPro" id="IPR011547">
    <property type="entry name" value="SLC26A/SulP_dom"/>
</dbReference>
<dbReference type="RefSeq" id="WP_047251001.1">
    <property type="nucleotide sequence ID" value="NZ_CP011367.1"/>
</dbReference>
<feature type="transmembrane region" description="Helical" evidence="7">
    <location>
        <begin position="135"/>
        <end position="157"/>
    </location>
</feature>
<dbReference type="AlphaFoldDB" id="A0A0G3G339"/>
<proteinExistence type="predicted"/>
<keyword evidence="4 7" id="KW-0472">Membrane</keyword>
<evidence type="ECO:0000313" key="10">
    <source>
        <dbReference type="Proteomes" id="UP000064201"/>
    </source>
</evidence>
<dbReference type="InterPro" id="IPR001902">
    <property type="entry name" value="SLC26A/SulP_fam"/>
</dbReference>
<dbReference type="PATRIC" id="fig|106634.4.peg.1093"/>
<feature type="domain" description="STAS" evidence="8">
    <location>
        <begin position="572"/>
        <end position="678"/>
    </location>
</feature>
<evidence type="ECO:0000256" key="1">
    <source>
        <dbReference type="ARBA" id="ARBA00004141"/>
    </source>
</evidence>
<evidence type="ECO:0000259" key="8">
    <source>
        <dbReference type="PROSITE" id="PS50801"/>
    </source>
</evidence>
<organism evidence="9 10">
    <name type="scientific">Thioalkalivibrio versutus</name>
    <dbReference type="NCBI Taxonomy" id="106634"/>
    <lineage>
        <taxon>Bacteria</taxon>
        <taxon>Pseudomonadati</taxon>
        <taxon>Pseudomonadota</taxon>
        <taxon>Gammaproteobacteria</taxon>
        <taxon>Chromatiales</taxon>
        <taxon>Ectothiorhodospiraceae</taxon>
        <taxon>Thioalkalivibrio</taxon>
    </lineage>
</organism>
<dbReference type="KEGG" id="tvr:TVD_05345"/>
<dbReference type="InterPro" id="IPR036513">
    <property type="entry name" value="STAS_dom_sf"/>
</dbReference>
<accession>A0A0G3G339</accession>
<comment type="subcellular location">
    <subcellularLocation>
        <location evidence="1">Membrane</location>
        <topology evidence="1">Multi-pass membrane protein</topology>
    </subcellularLocation>
</comment>
<dbReference type="Pfam" id="PF01740">
    <property type="entry name" value="STAS"/>
    <property type="match status" value="1"/>
</dbReference>
<dbReference type="Proteomes" id="UP000064201">
    <property type="component" value="Chromosome"/>
</dbReference>
<feature type="transmembrane region" description="Helical" evidence="7">
    <location>
        <begin position="451"/>
        <end position="471"/>
    </location>
</feature>
<keyword evidence="5" id="KW-0175">Coiled coil</keyword>
<feature type="transmembrane region" description="Helical" evidence="7">
    <location>
        <begin position="505"/>
        <end position="521"/>
    </location>
</feature>
<feature type="transmembrane region" description="Helical" evidence="7">
    <location>
        <begin position="206"/>
        <end position="225"/>
    </location>
</feature>
<reference evidence="9 10" key="1">
    <citation type="submission" date="2015-04" db="EMBL/GenBank/DDBJ databases">
        <title>Complete Sequence for the Genome of the Thioalkalivibrio versutus D301.</title>
        <authorList>
            <person name="Mu T."/>
            <person name="Zhou J."/>
            <person name="Xu X."/>
        </authorList>
    </citation>
    <scope>NUCLEOTIDE SEQUENCE [LARGE SCALE GENOMIC DNA]</scope>
    <source>
        <strain evidence="9 10">D301</strain>
    </source>
</reference>
<keyword evidence="10" id="KW-1185">Reference proteome</keyword>
<feature type="coiled-coil region" evidence="5">
    <location>
        <begin position="255"/>
        <end position="306"/>
    </location>
</feature>
<evidence type="ECO:0000256" key="6">
    <source>
        <dbReference type="SAM" id="MobiDB-lite"/>
    </source>
</evidence>
<feature type="transmembrane region" description="Helical" evidence="7">
    <location>
        <begin position="41"/>
        <end position="65"/>
    </location>
</feature>
<evidence type="ECO:0000256" key="3">
    <source>
        <dbReference type="ARBA" id="ARBA00022989"/>
    </source>
</evidence>
<evidence type="ECO:0000256" key="4">
    <source>
        <dbReference type="ARBA" id="ARBA00023136"/>
    </source>
</evidence>
<dbReference type="STRING" id="106634.TVD_05345"/>